<dbReference type="Pfam" id="PF05433">
    <property type="entry name" value="Rick_17kDa_Anti"/>
    <property type="match status" value="1"/>
</dbReference>
<gene>
    <name evidence="3" type="ORF">B0O95_11618</name>
</gene>
<dbReference type="EMBL" id="PRDW01000016">
    <property type="protein sequence ID" value="PPB81960.1"/>
    <property type="molecule type" value="Genomic_DNA"/>
</dbReference>
<dbReference type="AlphaFoldDB" id="A0A2P5K7B4"/>
<dbReference type="GO" id="GO:0019867">
    <property type="term" value="C:outer membrane"/>
    <property type="evidence" value="ECO:0007669"/>
    <property type="project" value="InterPro"/>
</dbReference>
<dbReference type="InterPro" id="IPR008816">
    <property type="entry name" value="Gly_zipper_2TM_dom"/>
</dbReference>
<dbReference type="PROSITE" id="PS51257">
    <property type="entry name" value="PROKAR_LIPOPROTEIN"/>
    <property type="match status" value="1"/>
</dbReference>
<organism evidence="3 4">
    <name type="scientific">Mycetohabitans endofungorum</name>
    <dbReference type="NCBI Taxonomy" id="417203"/>
    <lineage>
        <taxon>Bacteria</taxon>
        <taxon>Pseudomonadati</taxon>
        <taxon>Pseudomonadota</taxon>
        <taxon>Betaproteobacteria</taxon>
        <taxon>Burkholderiales</taxon>
        <taxon>Burkholderiaceae</taxon>
        <taxon>Mycetohabitans</taxon>
    </lineage>
</organism>
<keyword evidence="3" id="KW-0449">Lipoprotein</keyword>
<evidence type="ECO:0000256" key="1">
    <source>
        <dbReference type="SAM" id="SignalP"/>
    </source>
</evidence>
<name>A0A2P5K7B4_9BURK</name>
<evidence type="ECO:0000313" key="4">
    <source>
        <dbReference type="Proteomes" id="UP000243096"/>
    </source>
</evidence>
<keyword evidence="4" id="KW-1185">Reference proteome</keyword>
<keyword evidence="1" id="KW-0732">Signal</keyword>
<sequence>MNSVKRIGAAALVAALLTSLAACDGMTTRQRNTTIGAGVGGVAGAAIGGNALSTLGGAAVGGIIGNQVGK</sequence>
<proteinExistence type="predicted"/>
<accession>A0A2P5K7B4</accession>
<dbReference type="RefSeq" id="WP_104078339.1">
    <property type="nucleotide sequence ID" value="NZ_CP062179.1"/>
</dbReference>
<protein>
    <submittedName>
        <fullName evidence="3">Osmotically inducible lipoprotein OsmB</fullName>
    </submittedName>
</protein>
<evidence type="ECO:0000259" key="2">
    <source>
        <dbReference type="Pfam" id="PF05433"/>
    </source>
</evidence>
<reference evidence="3 4" key="1">
    <citation type="submission" date="2018-01" db="EMBL/GenBank/DDBJ databases">
        <title>Genomic Encyclopedia of Type Strains, Phase III (KMG-III): the genomes of soil and plant-associated and newly described type strains.</title>
        <authorList>
            <person name="Whitman W."/>
        </authorList>
    </citation>
    <scope>NUCLEOTIDE SEQUENCE [LARGE SCALE GENOMIC DNA]</scope>
    <source>
        <strain evidence="3 4">HKI456</strain>
    </source>
</reference>
<feature type="domain" description="Glycine zipper 2TM" evidence="2">
    <location>
        <begin position="33"/>
        <end position="69"/>
    </location>
</feature>
<dbReference type="Proteomes" id="UP000243096">
    <property type="component" value="Unassembled WGS sequence"/>
</dbReference>
<feature type="chain" id="PRO_5015106782" evidence="1">
    <location>
        <begin position="22"/>
        <end position="70"/>
    </location>
</feature>
<feature type="signal peptide" evidence="1">
    <location>
        <begin position="1"/>
        <end position="21"/>
    </location>
</feature>
<comment type="caution">
    <text evidence="3">The sequence shown here is derived from an EMBL/GenBank/DDBJ whole genome shotgun (WGS) entry which is preliminary data.</text>
</comment>
<evidence type="ECO:0000313" key="3">
    <source>
        <dbReference type="EMBL" id="PPB81960.1"/>
    </source>
</evidence>